<evidence type="ECO:0000256" key="4">
    <source>
        <dbReference type="ARBA" id="ARBA00022679"/>
    </source>
</evidence>
<dbReference type="GO" id="GO:0005886">
    <property type="term" value="C:plasma membrane"/>
    <property type="evidence" value="ECO:0007669"/>
    <property type="project" value="UniProtKB-SubCell"/>
</dbReference>
<evidence type="ECO:0000256" key="1">
    <source>
        <dbReference type="ARBA" id="ARBA00004533"/>
    </source>
</evidence>
<dbReference type="Proteomes" id="UP000231292">
    <property type="component" value="Unassembled WGS sequence"/>
</dbReference>
<keyword evidence="6" id="KW-0012">Acyltransferase</keyword>
<evidence type="ECO:0000256" key="3">
    <source>
        <dbReference type="ARBA" id="ARBA00022519"/>
    </source>
</evidence>
<keyword evidence="3" id="KW-0997">Cell inner membrane</keyword>
<dbReference type="Pfam" id="PF06258">
    <property type="entry name" value="Mito_fiss_Elm1"/>
    <property type="match status" value="1"/>
</dbReference>
<dbReference type="GO" id="GO:0016746">
    <property type="term" value="F:acyltransferase activity"/>
    <property type="evidence" value="ECO:0007669"/>
    <property type="project" value="UniProtKB-KW"/>
</dbReference>
<gene>
    <name evidence="7" type="ORF">COX41_00210</name>
</gene>
<comment type="caution">
    <text evidence="7">The sequence shown here is derived from an EMBL/GenBank/DDBJ whole genome shotgun (WGS) entry which is preliminary data.</text>
</comment>
<comment type="subcellular location">
    <subcellularLocation>
        <location evidence="1">Cell inner membrane</location>
    </subcellularLocation>
</comment>
<reference evidence="7 8" key="1">
    <citation type="submission" date="2017-09" db="EMBL/GenBank/DDBJ databases">
        <title>Depth-based differentiation of microbial function through sediment-hosted aquifers and enrichment of novel symbionts in the deep terrestrial subsurface.</title>
        <authorList>
            <person name="Probst A.J."/>
            <person name="Ladd B."/>
            <person name="Jarett J.K."/>
            <person name="Geller-Mcgrath D.E."/>
            <person name="Sieber C.M."/>
            <person name="Emerson J.B."/>
            <person name="Anantharaman K."/>
            <person name="Thomas B.C."/>
            <person name="Malmstrom R."/>
            <person name="Stieglmeier M."/>
            <person name="Klingl A."/>
            <person name="Woyke T."/>
            <person name="Ryan C.M."/>
            <person name="Banfield J.F."/>
        </authorList>
    </citation>
    <scope>NUCLEOTIDE SEQUENCE [LARGE SCALE GENOMIC DNA]</scope>
    <source>
        <strain evidence="7">CG23_combo_of_CG06-09_8_20_14_all_41_10</strain>
    </source>
</reference>
<protein>
    <submittedName>
        <fullName evidence="7">Uncharacterized protein</fullName>
    </submittedName>
</protein>
<name>A0A2G9YL00_9BACT</name>
<sequence>MKNFFWLDYLGCILFKTIGPVLRILPVEVSFFLGRRLGDCLYYFDLKHKARAYVNIKAAMGGSLSPLVLSKLTREFYQSFGQSIIEVFLIPLVDKKYMDKYIEIEGEENVWEAFKNSKGVILASVHAGSWEFSNIICARLGFPFAVFVKDQRLPRLNQLLNSYRENKGCKIITRAGGLRELVGSLKNNQAIGITVDQGGRMGILVDFFGRPASMPTGAIKLALKYDAALIPVFFTRVRGPKIKIWVGKQLTVSRTDDEEQDIRDNLRKAVSFFEGFIRKYPREYLWTYKIFKYSGQREIVILSDGKAGHLRQSEAVAKIARGLLSTKDIIAKINVVEVKFKSKPARFFFNICVTLSGKYHCQGCLGCLKKFLTEDTYRILASLKPDIIISAGSSVAGVNFVLSRENLSVSVAILRPSILSTHRFNLVIMPRHDRPLRRKNLLAIEGALNLIDEKYLAEESARLISFKGLNKQGLYIGLLIGGESKKFSLSPKFMLDVAREVKSLADKIDAGILITTSRRTSLEVEAMIKREFKDYPRLKVLIIANEENIPTAIGGILGLSSIIISSPESISMISEAVNSKKYVFVFKAPGLSIKHQRFLRYFVKKKYIYLTESANLSKTVEAVWRAKPAAHSLRDNYLVSEALEKIL</sequence>
<evidence type="ECO:0000313" key="7">
    <source>
        <dbReference type="EMBL" id="PIP19909.1"/>
    </source>
</evidence>
<keyword evidence="4" id="KW-0808">Transferase</keyword>
<dbReference type="AlphaFoldDB" id="A0A2G9YL00"/>
<evidence type="ECO:0000313" key="8">
    <source>
        <dbReference type="Proteomes" id="UP000231292"/>
    </source>
</evidence>
<dbReference type="GO" id="GO:0009247">
    <property type="term" value="P:glycolipid biosynthetic process"/>
    <property type="evidence" value="ECO:0007669"/>
    <property type="project" value="UniProtKB-ARBA"/>
</dbReference>
<keyword evidence="2" id="KW-1003">Cell membrane</keyword>
<dbReference type="Pfam" id="PF03279">
    <property type="entry name" value="Lip_A_acyltrans"/>
    <property type="match status" value="1"/>
</dbReference>
<evidence type="ECO:0000256" key="6">
    <source>
        <dbReference type="ARBA" id="ARBA00023315"/>
    </source>
</evidence>
<dbReference type="EMBL" id="PCRK01000006">
    <property type="protein sequence ID" value="PIP19909.1"/>
    <property type="molecule type" value="Genomic_DNA"/>
</dbReference>
<evidence type="ECO:0000256" key="5">
    <source>
        <dbReference type="ARBA" id="ARBA00023136"/>
    </source>
</evidence>
<dbReference type="PANTHER" id="PTHR30606:SF10">
    <property type="entry name" value="PHOSPHATIDYLINOSITOL MANNOSIDE ACYLTRANSFERASE"/>
    <property type="match status" value="1"/>
</dbReference>
<evidence type="ECO:0000256" key="2">
    <source>
        <dbReference type="ARBA" id="ARBA00022475"/>
    </source>
</evidence>
<dbReference type="PANTHER" id="PTHR30606">
    <property type="entry name" value="LIPID A BIOSYNTHESIS LAUROYL ACYLTRANSFERASE"/>
    <property type="match status" value="1"/>
</dbReference>
<proteinExistence type="predicted"/>
<keyword evidence="5" id="KW-0472">Membrane</keyword>
<dbReference type="InterPro" id="IPR009367">
    <property type="entry name" value="Elm1-like"/>
</dbReference>
<dbReference type="CDD" id="cd07984">
    <property type="entry name" value="LPLAT_LABLAT-like"/>
    <property type="match status" value="1"/>
</dbReference>
<organism evidence="7 8">
    <name type="scientific">Candidatus Sherwoodlollariibacterium unditelluris</name>
    <dbReference type="NCBI Taxonomy" id="1974757"/>
    <lineage>
        <taxon>Bacteria</taxon>
        <taxon>Pseudomonadati</taxon>
        <taxon>Candidatus Omnitrophota</taxon>
        <taxon>Candidatus Sherwoodlollariibacterium</taxon>
    </lineage>
</organism>
<dbReference type="InterPro" id="IPR004960">
    <property type="entry name" value="LipA_acyltrans"/>
</dbReference>
<accession>A0A2G9YL00</accession>